<comment type="caution">
    <text evidence="5">The sequence shown here is derived from an EMBL/GenBank/DDBJ whole genome shotgun (WGS) entry which is preliminary data.</text>
</comment>
<dbReference type="InterPro" id="IPR010819">
    <property type="entry name" value="AGE/CE"/>
</dbReference>
<accession>A0A2T0U7Y3</accession>
<keyword evidence="3 4" id="KW-0413">Isomerase</keyword>
<evidence type="ECO:0000256" key="2">
    <source>
        <dbReference type="ARBA" id="ARBA00008558"/>
    </source>
</evidence>
<dbReference type="EC" id="5.1.3.11" evidence="4"/>
<dbReference type="GO" id="GO:0047736">
    <property type="term" value="F:cellobiose epimerase activity"/>
    <property type="evidence" value="ECO:0007669"/>
    <property type="project" value="UniProtKB-UniRule"/>
</dbReference>
<dbReference type="EMBL" id="PVTH01000003">
    <property type="protein sequence ID" value="PRY53968.1"/>
    <property type="molecule type" value="Genomic_DNA"/>
</dbReference>
<dbReference type="HAMAP" id="MF_00929">
    <property type="entry name" value="Cellobiose_2_epim"/>
    <property type="match status" value="1"/>
</dbReference>
<comment type="similarity">
    <text evidence="4">Belongs to the cellobiose 2-epimerase family.</text>
</comment>
<evidence type="ECO:0000256" key="4">
    <source>
        <dbReference type="HAMAP-Rule" id="MF_00929"/>
    </source>
</evidence>
<dbReference type="Pfam" id="PF07221">
    <property type="entry name" value="GlcNAc_2-epim"/>
    <property type="match status" value="1"/>
</dbReference>
<dbReference type="PANTHER" id="PTHR15108">
    <property type="entry name" value="N-ACYLGLUCOSAMINE-2-EPIMERASE"/>
    <property type="match status" value="1"/>
</dbReference>
<keyword evidence="6" id="KW-1185">Reference proteome</keyword>
<dbReference type="InterPro" id="IPR012341">
    <property type="entry name" value="6hp_glycosidase-like_sf"/>
</dbReference>
<dbReference type="RefSeq" id="WP_106292542.1">
    <property type="nucleotide sequence ID" value="NZ_PVTH01000003.1"/>
</dbReference>
<dbReference type="InterPro" id="IPR028584">
    <property type="entry name" value="Cellobiose_2_epim"/>
</dbReference>
<dbReference type="Proteomes" id="UP000238034">
    <property type="component" value="Unassembled WGS sequence"/>
</dbReference>
<comment type="catalytic activity">
    <reaction evidence="1 4">
        <text>D-cellobiose = beta-D-glucosyl-(1-&gt;4)-D-mannopyranose</text>
        <dbReference type="Rhea" id="RHEA:23384"/>
        <dbReference type="ChEBI" id="CHEBI:17057"/>
        <dbReference type="ChEBI" id="CHEBI:47931"/>
        <dbReference type="EC" id="5.1.3.11"/>
    </reaction>
</comment>
<dbReference type="SUPFAM" id="SSF48208">
    <property type="entry name" value="Six-hairpin glycosidases"/>
    <property type="match status" value="1"/>
</dbReference>
<organism evidence="5 6">
    <name type="scientific">Arcticibacter pallidicorallinus</name>
    <dbReference type="NCBI Taxonomy" id="1259464"/>
    <lineage>
        <taxon>Bacteria</taxon>
        <taxon>Pseudomonadati</taxon>
        <taxon>Bacteroidota</taxon>
        <taxon>Sphingobacteriia</taxon>
        <taxon>Sphingobacteriales</taxon>
        <taxon>Sphingobacteriaceae</taxon>
        <taxon>Arcticibacter</taxon>
    </lineage>
</organism>
<dbReference type="OrthoDB" id="5141876at2"/>
<proteinExistence type="inferred from homology"/>
<protein>
    <recommendedName>
        <fullName evidence="4">Cellobiose 2-epimerase</fullName>
        <shortName evidence="4">CE</shortName>
        <ecNumber evidence="4">5.1.3.11</ecNumber>
    </recommendedName>
</protein>
<comment type="function">
    <text evidence="4">Catalyzes the reversible epimerization of cellobiose to 4-O-beta-D-glucopyranosyl-D-mannose (Glc-Man).</text>
</comment>
<dbReference type="AlphaFoldDB" id="A0A2T0U7Y3"/>
<reference evidence="5 6" key="1">
    <citation type="submission" date="2018-03" db="EMBL/GenBank/DDBJ databases">
        <title>Genomic Encyclopedia of Type Strains, Phase III (KMG-III): the genomes of soil and plant-associated and newly described type strains.</title>
        <authorList>
            <person name="Whitman W."/>
        </authorList>
    </citation>
    <scope>NUCLEOTIDE SEQUENCE [LARGE SCALE GENOMIC DNA]</scope>
    <source>
        <strain evidence="5 6">CGMCC 1.9313</strain>
    </source>
</reference>
<comment type="similarity">
    <text evidence="2">Belongs to the N-acylglucosamine 2-epimerase family.</text>
</comment>
<sequence>MESIVSGLDLRLYRLELKKELTNILNWWMNSAVDVNGGFVGKIDHGQKVYPEAPKGAVLNARILWSFSAGYNSCKQEEYLAHAHRAFNYICNHFLDKEYGGVYWTVNAAGQALNTKKQVYAISFMIYALAEYSRAAESIEAQALAIQLYQDLVKHSFDSKRTGYFEAFDRDWSEIEDFRLSEKDGNERKTMNTHLHVLEGYTSLYRSWKDEGLKRQILSLISNFKEHIIRQDNYHLNLFMDDDWTVKSSTISFGHDIEASWLLLEAAEAIEDQQAIQSIKNIAVLMARASLEGIDRDGGMFYELDSNSGHMLREKHWWVQSEAIIGFFNAWQISNEELFLHQSYRVWDYVKAHLLDLHHGEWVWGRDKNGRVMIEEDKAGMWKCPYHNSRACLELIKRLDAFASSNDS</sequence>
<dbReference type="InterPro" id="IPR008928">
    <property type="entry name" value="6-hairpin_glycosidase_sf"/>
</dbReference>
<gene>
    <name evidence="5" type="ORF">B0I27_103441</name>
</gene>
<dbReference type="GO" id="GO:0005975">
    <property type="term" value="P:carbohydrate metabolic process"/>
    <property type="evidence" value="ECO:0007669"/>
    <property type="project" value="InterPro"/>
</dbReference>
<evidence type="ECO:0000313" key="5">
    <source>
        <dbReference type="EMBL" id="PRY53968.1"/>
    </source>
</evidence>
<name>A0A2T0U7Y3_9SPHI</name>
<dbReference type="Gene3D" id="1.50.10.10">
    <property type="match status" value="1"/>
</dbReference>
<evidence type="ECO:0000313" key="6">
    <source>
        <dbReference type="Proteomes" id="UP000238034"/>
    </source>
</evidence>
<evidence type="ECO:0000256" key="1">
    <source>
        <dbReference type="ARBA" id="ARBA00001470"/>
    </source>
</evidence>
<evidence type="ECO:0000256" key="3">
    <source>
        <dbReference type="ARBA" id="ARBA00023235"/>
    </source>
</evidence>